<reference evidence="9" key="1">
    <citation type="submission" date="2019-09" db="EMBL/GenBank/DDBJ databases">
        <title>Draft genome information of white flower Hibiscus syriacus.</title>
        <authorList>
            <person name="Kim Y.-M."/>
        </authorList>
    </citation>
    <scope>NUCLEOTIDE SEQUENCE [LARGE SCALE GENOMIC DNA]</scope>
    <source>
        <strain evidence="9">YM2019G1</strain>
    </source>
</reference>
<evidence type="ECO:0000259" key="8">
    <source>
        <dbReference type="PROSITE" id="PS50011"/>
    </source>
</evidence>
<dbReference type="SUPFAM" id="SSF56112">
    <property type="entry name" value="Protein kinase-like (PK-like)"/>
    <property type="match status" value="1"/>
</dbReference>
<proteinExistence type="predicted"/>
<evidence type="ECO:0000256" key="6">
    <source>
        <dbReference type="ARBA" id="ARBA00023136"/>
    </source>
</evidence>
<dbReference type="InterPro" id="IPR045874">
    <property type="entry name" value="LRK10/LRL21-25-like"/>
</dbReference>
<dbReference type="InterPro" id="IPR000719">
    <property type="entry name" value="Prot_kinase_dom"/>
</dbReference>
<comment type="caution">
    <text evidence="9">The sequence shown here is derived from an EMBL/GenBank/DDBJ whole genome shotgun (WGS) entry which is preliminary data.</text>
</comment>
<organism evidence="9 10">
    <name type="scientific">Hibiscus syriacus</name>
    <name type="common">Rose of Sharon</name>
    <dbReference type="NCBI Taxonomy" id="106335"/>
    <lineage>
        <taxon>Eukaryota</taxon>
        <taxon>Viridiplantae</taxon>
        <taxon>Streptophyta</taxon>
        <taxon>Embryophyta</taxon>
        <taxon>Tracheophyta</taxon>
        <taxon>Spermatophyta</taxon>
        <taxon>Magnoliopsida</taxon>
        <taxon>eudicotyledons</taxon>
        <taxon>Gunneridae</taxon>
        <taxon>Pentapetalae</taxon>
        <taxon>rosids</taxon>
        <taxon>malvids</taxon>
        <taxon>Malvales</taxon>
        <taxon>Malvaceae</taxon>
        <taxon>Malvoideae</taxon>
        <taxon>Hibiscus</taxon>
    </lineage>
</organism>
<keyword evidence="3" id="KW-0812">Transmembrane</keyword>
<keyword evidence="7" id="KW-0325">Glycoprotein</keyword>
<evidence type="ECO:0000313" key="9">
    <source>
        <dbReference type="EMBL" id="KAE8713345.1"/>
    </source>
</evidence>
<dbReference type="GO" id="GO:0016020">
    <property type="term" value="C:membrane"/>
    <property type="evidence" value="ECO:0007669"/>
    <property type="project" value="UniProtKB-SubCell"/>
</dbReference>
<dbReference type="Pfam" id="PF00069">
    <property type="entry name" value="Pkinase"/>
    <property type="match status" value="1"/>
</dbReference>
<evidence type="ECO:0000256" key="1">
    <source>
        <dbReference type="ARBA" id="ARBA00004479"/>
    </source>
</evidence>
<sequence>MNGTDTLGYFVVLEHSPSQDTLNVTLDNGFAVQWEENNPISGSSDGFSSTFKGLEYLHQGCNTRILQFDIKPQDILLVDNFCPKISGCGLDKLCERKDSIISTISARGTIGYIAPEVFCRSFGGVSHKSDVYSYRMMVLEMVGEKENIHSQTNNPNFPTWIYERLKGADLNLERTTAENEELIRK</sequence>
<dbReference type="Gene3D" id="1.10.510.10">
    <property type="entry name" value="Transferase(Phosphotransferase) domain 1"/>
    <property type="match status" value="1"/>
</dbReference>
<dbReference type="AlphaFoldDB" id="A0A6A3BCB3"/>
<dbReference type="PANTHER" id="PTHR27009">
    <property type="entry name" value="RUST RESISTANCE KINASE LR10-RELATED"/>
    <property type="match status" value="1"/>
</dbReference>
<keyword evidence="10" id="KW-1185">Reference proteome</keyword>
<dbReference type="GO" id="GO:0005524">
    <property type="term" value="F:ATP binding"/>
    <property type="evidence" value="ECO:0007669"/>
    <property type="project" value="InterPro"/>
</dbReference>
<dbReference type="PROSITE" id="PS50011">
    <property type="entry name" value="PROTEIN_KINASE_DOM"/>
    <property type="match status" value="1"/>
</dbReference>
<name>A0A6A3BCB3_HIBSY</name>
<dbReference type="EMBL" id="VEPZ02000879">
    <property type="protein sequence ID" value="KAE8713345.1"/>
    <property type="molecule type" value="Genomic_DNA"/>
</dbReference>
<evidence type="ECO:0000256" key="7">
    <source>
        <dbReference type="ARBA" id="ARBA00023180"/>
    </source>
</evidence>
<accession>A0A6A3BCB3</accession>
<keyword evidence="6" id="KW-0472">Membrane</keyword>
<protein>
    <submittedName>
        <fullName evidence="9">Kinase superfamily protein</fullName>
    </submittedName>
</protein>
<comment type="subcellular location">
    <subcellularLocation>
        <location evidence="1">Membrane</location>
        <topology evidence="1">Single-pass type I membrane protein</topology>
    </subcellularLocation>
</comment>
<gene>
    <name evidence="9" type="ORF">F3Y22_tig00110213pilonHSYRG00338</name>
</gene>
<evidence type="ECO:0000256" key="4">
    <source>
        <dbReference type="ARBA" id="ARBA00022729"/>
    </source>
</evidence>
<evidence type="ECO:0000256" key="5">
    <source>
        <dbReference type="ARBA" id="ARBA00022989"/>
    </source>
</evidence>
<keyword evidence="4" id="KW-0732">Signal</keyword>
<evidence type="ECO:0000256" key="3">
    <source>
        <dbReference type="ARBA" id="ARBA00022692"/>
    </source>
</evidence>
<dbReference type="InterPro" id="IPR011009">
    <property type="entry name" value="Kinase-like_dom_sf"/>
</dbReference>
<evidence type="ECO:0000313" key="10">
    <source>
        <dbReference type="Proteomes" id="UP000436088"/>
    </source>
</evidence>
<keyword evidence="2" id="KW-0723">Serine/threonine-protein kinase</keyword>
<feature type="domain" description="Protein kinase" evidence="8">
    <location>
        <begin position="1"/>
        <end position="185"/>
    </location>
</feature>
<dbReference type="Proteomes" id="UP000436088">
    <property type="component" value="Unassembled WGS sequence"/>
</dbReference>
<keyword evidence="9" id="KW-0418">Kinase</keyword>
<keyword evidence="9" id="KW-0808">Transferase</keyword>
<dbReference type="GO" id="GO:0004674">
    <property type="term" value="F:protein serine/threonine kinase activity"/>
    <property type="evidence" value="ECO:0007669"/>
    <property type="project" value="UniProtKB-KW"/>
</dbReference>
<evidence type="ECO:0000256" key="2">
    <source>
        <dbReference type="ARBA" id="ARBA00022527"/>
    </source>
</evidence>
<keyword evidence="5" id="KW-1133">Transmembrane helix</keyword>